<evidence type="ECO:0000313" key="3">
    <source>
        <dbReference type="Proteomes" id="UP000831422"/>
    </source>
</evidence>
<organism evidence="2 3">
    <name type="scientific">Acinetobacter portensis</name>
    <dbReference type="NCBI Taxonomy" id="1839785"/>
    <lineage>
        <taxon>Bacteria</taxon>
        <taxon>Pseudomonadati</taxon>
        <taxon>Pseudomonadota</taxon>
        <taxon>Gammaproteobacteria</taxon>
        <taxon>Moraxellales</taxon>
        <taxon>Moraxellaceae</taxon>
        <taxon>Acinetobacter</taxon>
    </lineage>
</organism>
<protein>
    <submittedName>
        <fullName evidence="2">GT-D fold domain-containing glycosyltransferase</fullName>
    </submittedName>
</protein>
<sequence length="262" mass="30702">MNKILKKILNIIDYINVGSFIFISEEISTFEKNKIYDLKQTLDLVYENELSLVRFGDGEINHCLYSHISSDWQEGSAALSDELSSILIGTNDKILVCIPAANLYSRWWKRYWINNWYPFKQKISLTKKYGNSFITRPEFFLAYKYDGVGFWQRIWEDKEVVFITGEGSRFNYNHELFSNIKSYETLLSRSKNAYSDLNRLVNLVNMECNKEKLFIIALGQSGTVLAYRLQLLGYRALDIGHIDRSYDYVFKNGQLPEDVSYK</sequence>
<evidence type="ECO:0000313" key="2">
    <source>
        <dbReference type="EMBL" id="UPO23498.1"/>
    </source>
</evidence>
<feature type="domain" description="Glycosyltransferase GT-D fold" evidence="1">
    <location>
        <begin position="53"/>
        <end position="250"/>
    </location>
</feature>
<name>A0ABY4JVN1_9GAMM</name>
<dbReference type="RefSeq" id="WP_248101235.1">
    <property type="nucleotide sequence ID" value="NZ_CP096120.1"/>
</dbReference>
<dbReference type="EMBL" id="CP096120">
    <property type="protein sequence ID" value="UPO23498.1"/>
    <property type="molecule type" value="Genomic_DNA"/>
</dbReference>
<dbReference type="Pfam" id="PF08759">
    <property type="entry name" value="GT-D"/>
    <property type="match status" value="1"/>
</dbReference>
<gene>
    <name evidence="2" type="ORF">MZO21_01225</name>
</gene>
<reference evidence="2 3" key="1">
    <citation type="submission" date="2022-04" db="EMBL/GenBank/DDBJ databases">
        <title>Occurrence of NDM-1-producing Shewanella putrefaciens and Acinetobacter portensis in a dairy farm from China.</title>
        <authorList>
            <person name="Li R."/>
            <person name="Zhang L."/>
        </authorList>
    </citation>
    <scope>NUCLEOTIDE SEQUENCE [LARGE SCALE GENOMIC DNA]</scope>
    <source>
        <strain evidence="2 3">JNE5</strain>
    </source>
</reference>
<proteinExistence type="predicted"/>
<evidence type="ECO:0000259" key="1">
    <source>
        <dbReference type="Pfam" id="PF08759"/>
    </source>
</evidence>
<dbReference type="Proteomes" id="UP000831422">
    <property type="component" value="Chromosome"/>
</dbReference>
<dbReference type="InterPro" id="IPR014869">
    <property type="entry name" value="GT-D"/>
</dbReference>
<keyword evidence="3" id="KW-1185">Reference proteome</keyword>
<accession>A0ABY4JVN1</accession>